<dbReference type="InterPro" id="IPR051466">
    <property type="entry name" value="D-amino_acid_metab_enzyme"/>
</dbReference>
<feature type="domain" description="D-serine dehydratase-like" evidence="1">
    <location>
        <begin position="329"/>
        <end position="429"/>
    </location>
</feature>
<dbReference type="Gene3D" id="3.20.20.10">
    <property type="entry name" value="Alanine racemase"/>
    <property type="match status" value="1"/>
</dbReference>
<dbReference type="EC" id="5.1.1.1" evidence="2"/>
<gene>
    <name evidence="2" type="ORF">NK718_07955</name>
</gene>
<dbReference type="Proteomes" id="UP001205890">
    <property type="component" value="Unassembled WGS sequence"/>
</dbReference>
<dbReference type="Gene3D" id="2.40.37.20">
    <property type="entry name" value="D-serine dehydratase-like domain"/>
    <property type="match status" value="1"/>
</dbReference>
<dbReference type="EMBL" id="JANCLU010000006">
    <property type="protein sequence ID" value="MCP8938447.1"/>
    <property type="molecule type" value="Genomic_DNA"/>
</dbReference>
<evidence type="ECO:0000259" key="1">
    <source>
        <dbReference type="SMART" id="SM01119"/>
    </source>
</evidence>
<dbReference type="InterPro" id="IPR042208">
    <property type="entry name" value="D-ser_dehydrat-like_sf"/>
</dbReference>
<accession>A0ABT1LAC1</accession>
<protein>
    <submittedName>
        <fullName evidence="2">Alanine racemase</fullName>
        <ecNumber evidence="2">5.1.1.1</ecNumber>
    </submittedName>
</protein>
<dbReference type="Pfam" id="PF14031">
    <property type="entry name" value="D-ser_dehydrat"/>
    <property type="match status" value="1"/>
</dbReference>
<comment type="caution">
    <text evidence="2">The sequence shown here is derived from an EMBL/GenBank/DDBJ whole genome shotgun (WGS) entry which is preliminary data.</text>
</comment>
<keyword evidence="2" id="KW-0413">Isomerase</keyword>
<evidence type="ECO:0000313" key="3">
    <source>
        <dbReference type="Proteomes" id="UP001205890"/>
    </source>
</evidence>
<sequence>MAVTKEAGLYPHLPKLRLDALRAAPLDPLTKGLPFGSDGLTLGAIGARGWSLTAGDLPMPMAVIRRDVMERNSAWMAAFAAANGLLLAPHGKTTMAPQLYDVQARDGAWAITVATMQQLEVARRFGVRRILLANQPVGRVEVAALMEALHDGGGLEIYCLADSAEGVAVLAEAASRRPPPPSHPLRVLVEIGFPGGRAGARGRAAALDVARAVAASPGLALAGFECFEGLLPDAASADGLLDEVVAAAGEAASRGWLAADAPLILSAGGSAFFDRVGERFGATLTGRPVRRVLRSGCYLTHDSLAYGVAFQRIRERTRLTLPPGGLEPSLEVWAYVQSRPETGRTILTMGKRDVSFDSALPVPLRWFRPGEMDRPAPMPPGHATLALNDQHCHLGTPGESPLRYGDMVGFGIGHPCTTFDKWDLLMLVDESYRVVDAVRTFF</sequence>
<name>A0ABT1LAC1_9HYPH</name>
<dbReference type="PANTHER" id="PTHR28004">
    <property type="entry name" value="ZGC:162816-RELATED"/>
    <property type="match status" value="1"/>
</dbReference>
<dbReference type="RefSeq" id="WP_254740391.1">
    <property type="nucleotide sequence ID" value="NZ_JANCLU010000006.1"/>
</dbReference>
<dbReference type="GO" id="GO:0008784">
    <property type="term" value="F:alanine racemase activity"/>
    <property type="evidence" value="ECO:0007669"/>
    <property type="project" value="UniProtKB-EC"/>
</dbReference>
<reference evidence="2 3" key="1">
    <citation type="submission" date="2022-07" db="EMBL/GenBank/DDBJ databases">
        <authorList>
            <person name="Li W.-J."/>
            <person name="Deng Q.-Q."/>
        </authorList>
    </citation>
    <scope>NUCLEOTIDE SEQUENCE [LARGE SCALE GENOMIC DNA]</scope>
    <source>
        <strain evidence="2 3">SYSU M60028</strain>
    </source>
</reference>
<dbReference type="SUPFAM" id="SSF51419">
    <property type="entry name" value="PLP-binding barrel"/>
    <property type="match status" value="1"/>
</dbReference>
<dbReference type="InterPro" id="IPR026956">
    <property type="entry name" value="D-ser_dehydrat-like_dom"/>
</dbReference>
<proteinExistence type="predicted"/>
<keyword evidence="3" id="KW-1185">Reference proteome</keyword>
<dbReference type="PANTHER" id="PTHR28004:SF8">
    <property type="entry name" value="D-SERINE DEAMINASE"/>
    <property type="match status" value="1"/>
</dbReference>
<evidence type="ECO:0000313" key="2">
    <source>
        <dbReference type="EMBL" id="MCP8938447.1"/>
    </source>
</evidence>
<dbReference type="InterPro" id="IPR029066">
    <property type="entry name" value="PLP-binding_barrel"/>
</dbReference>
<organism evidence="2 3">
    <name type="scientific">Alsobacter ponti</name>
    <dbReference type="NCBI Taxonomy" id="2962936"/>
    <lineage>
        <taxon>Bacteria</taxon>
        <taxon>Pseudomonadati</taxon>
        <taxon>Pseudomonadota</taxon>
        <taxon>Alphaproteobacteria</taxon>
        <taxon>Hyphomicrobiales</taxon>
        <taxon>Alsobacteraceae</taxon>
        <taxon>Alsobacter</taxon>
    </lineage>
</organism>
<dbReference type="SMART" id="SM01119">
    <property type="entry name" value="D-ser_dehydrat"/>
    <property type="match status" value="1"/>
</dbReference>